<keyword evidence="1" id="KW-0472">Membrane</keyword>
<keyword evidence="4" id="KW-1185">Reference proteome</keyword>
<dbReference type="InterPro" id="IPR026037">
    <property type="entry name" value="PgpA"/>
</dbReference>
<dbReference type="RefSeq" id="WP_162334894.1">
    <property type="nucleotide sequence ID" value="NZ_CP048113.1"/>
</dbReference>
<evidence type="ECO:0000256" key="1">
    <source>
        <dbReference type="SAM" id="Phobius"/>
    </source>
</evidence>
<dbReference type="PIRSF" id="PIRSF006162">
    <property type="entry name" value="PgpA"/>
    <property type="match status" value="1"/>
</dbReference>
<evidence type="ECO:0000313" key="3">
    <source>
        <dbReference type="EMBL" id="QHS63171.1"/>
    </source>
</evidence>
<dbReference type="CDD" id="cd06971">
    <property type="entry name" value="PgpA"/>
    <property type="match status" value="1"/>
</dbReference>
<organism evidence="3 4">
    <name type="scientific">Chitinophaga agri</name>
    <dbReference type="NCBI Taxonomy" id="2703787"/>
    <lineage>
        <taxon>Bacteria</taxon>
        <taxon>Pseudomonadati</taxon>
        <taxon>Bacteroidota</taxon>
        <taxon>Chitinophagia</taxon>
        <taxon>Chitinophagales</taxon>
        <taxon>Chitinophagaceae</taxon>
        <taxon>Chitinophaga</taxon>
    </lineage>
</organism>
<accession>A0A6B9ZNF9</accession>
<dbReference type="SUPFAM" id="SSF101307">
    <property type="entry name" value="YutG-like"/>
    <property type="match status" value="1"/>
</dbReference>
<dbReference type="Pfam" id="PF04608">
    <property type="entry name" value="PgpA"/>
    <property type="match status" value="1"/>
</dbReference>
<dbReference type="InterPro" id="IPR036681">
    <property type="entry name" value="PgpA-like_sf"/>
</dbReference>
<proteinExistence type="predicted"/>
<evidence type="ECO:0000313" key="4">
    <source>
        <dbReference type="Proteomes" id="UP000476411"/>
    </source>
</evidence>
<protein>
    <submittedName>
        <fullName evidence="3">Phosphatidylglycerophosphatase A</fullName>
    </submittedName>
</protein>
<feature type="domain" description="YutG/PgpA" evidence="2">
    <location>
        <begin position="8"/>
        <end position="148"/>
    </location>
</feature>
<keyword evidence="1" id="KW-0812">Transmembrane</keyword>
<feature type="transmembrane region" description="Helical" evidence="1">
    <location>
        <begin position="44"/>
        <end position="63"/>
    </location>
</feature>
<feature type="transmembrane region" description="Helical" evidence="1">
    <location>
        <begin position="83"/>
        <end position="110"/>
    </location>
</feature>
<dbReference type="GO" id="GO:0008962">
    <property type="term" value="F:phosphatidylglycerophosphatase activity"/>
    <property type="evidence" value="ECO:0007669"/>
    <property type="project" value="InterPro"/>
</dbReference>
<dbReference type="AlphaFoldDB" id="A0A6B9ZNF9"/>
<dbReference type="InterPro" id="IPR007686">
    <property type="entry name" value="YutG/PgpA"/>
</dbReference>
<dbReference type="KEGG" id="chih:GWR21_27360"/>
<sequence>MIRIHKLYATSLGIGYIGKGGGTVAAAVTALCWYLALAGSATQIAGLWPLVFTIVVTLLGVWSGNEVEPYWGKDDKKVVIDEVSGMCVSLLFLPVTPFYVLAGLVLFRFFDIRKPLMIRRTEQMNGGWGVMMDDVVAGIYTNLLLQIVYHSSNVWTGWLNF</sequence>
<dbReference type="Proteomes" id="UP000476411">
    <property type="component" value="Chromosome"/>
</dbReference>
<dbReference type="EMBL" id="CP048113">
    <property type="protein sequence ID" value="QHS63171.1"/>
    <property type="molecule type" value="Genomic_DNA"/>
</dbReference>
<dbReference type="PANTHER" id="PTHR36305">
    <property type="entry name" value="PHOSPHATIDYLGLYCEROPHOSPHATASE A"/>
    <property type="match status" value="1"/>
</dbReference>
<keyword evidence="1" id="KW-1133">Transmembrane helix</keyword>
<gene>
    <name evidence="3" type="ORF">GWR21_27360</name>
</gene>
<feature type="transmembrane region" description="Helical" evidence="1">
    <location>
        <begin position="16"/>
        <end position="37"/>
    </location>
</feature>
<dbReference type="GO" id="GO:0006629">
    <property type="term" value="P:lipid metabolic process"/>
    <property type="evidence" value="ECO:0007669"/>
    <property type="project" value="InterPro"/>
</dbReference>
<dbReference type="PANTHER" id="PTHR36305:SF1">
    <property type="entry name" value="PHOSPHATIDYLGLYCEROPHOSPHATASE A"/>
    <property type="match status" value="1"/>
</dbReference>
<evidence type="ECO:0000259" key="2">
    <source>
        <dbReference type="Pfam" id="PF04608"/>
    </source>
</evidence>
<name>A0A6B9ZNF9_9BACT</name>
<reference evidence="3 4" key="1">
    <citation type="submission" date="2020-01" db="EMBL/GenBank/DDBJ databases">
        <title>Complete genome sequence of Chitinophaga sp. H33E-04 isolated from quinoa roots.</title>
        <authorList>
            <person name="Weon H.-Y."/>
            <person name="Lee S.A."/>
        </authorList>
    </citation>
    <scope>NUCLEOTIDE SEQUENCE [LARGE SCALE GENOMIC DNA]</scope>
    <source>
        <strain evidence="3 4">H33E-04</strain>
    </source>
</reference>